<feature type="domain" description="Pectinesterase catalytic" evidence="6">
    <location>
        <begin position="32"/>
        <end position="296"/>
    </location>
</feature>
<dbReference type="EC" id="3.1.1.11" evidence="5"/>
<dbReference type="InterPro" id="IPR011050">
    <property type="entry name" value="Pectin_lyase_fold/virulence"/>
</dbReference>
<dbReference type="UniPathway" id="UPA00545">
    <property type="reaction ID" value="UER00823"/>
</dbReference>
<reference evidence="7 8" key="1">
    <citation type="submission" date="2019-02" db="EMBL/GenBank/DDBJ databases">
        <title>Isolation and identification of novel species under the genus Muribaculum.</title>
        <authorList>
            <person name="Miyake S."/>
            <person name="Ding Y."/>
            <person name="Low A."/>
            <person name="Soh M."/>
            <person name="Seedorf H."/>
        </authorList>
    </citation>
    <scope>NUCLEOTIDE SEQUENCE [LARGE SCALE GENOMIC DNA]</scope>
    <source>
        <strain evidence="7 8">TLL-A3</strain>
    </source>
</reference>
<keyword evidence="8" id="KW-1185">Reference proteome</keyword>
<feature type="chain" id="PRO_5021474792" description="Pectinesterase" evidence="5">
    <location>
        <begin position="25"/>
        <end position="321"/>
    </location>
</feature>
<evidence type="ECO:0000256" key="2">
    <source>
        <dbReference type="ARBA" id="ARBA00022801"/>
    </source>
</evidence>
<organism evidence="7 8">
    <name type="scientific">Duncaniella freteri</name>
    <dbReference type="NCBI Taxonomy" id="2530391"/>
    <lineage>
        <taxon>Bacteria</taxon>
        <taxon>Pseudomonadati</taxon>
        <taxon>Bacteroidota</taxon>
        <taxon>Bacteroidia</taxon>
        <taxon>Bacteroidales</taxon>
        <taxon>Muribaculaceae</taxon>
        <taxon>Duncaniella</taxon>
    </lineage>
</organism>
<dbReference type="AlphaFoldDB" id="A0A4Z0V5I7"/>
<dbReference type="InterPro" id="IPR033131">
    <property type="entry name" value="Pectinesterase_Asp_AS"/>
</dbReference>
<feature type="active site" evidence="4">
    <location>
        <position position="182"/>
    </location>
</feature>
<feature type="signal peptide" evidence="5">
    <location>
        <begin position="1"/>
        <end position="24"/>
    </location>
</feature>
<sequence>MNCHTVSRLMLSALFLLSATIVFAATESIHTITVAQDGSGDYNTVGEALKKVRGDMDYTTRIFIKNGRYHEKLTLNVTAQNLIIEGENPDSTIITYDDYASLRNMGTSGSYTFKVEGNNITFRNITVENAAGPVGQAVAMFTTGDCIKFFNCRFLGNQDTLYTGGRLSRLYFENCYIEGTTDFIFGAATALFNKCHIHGKINSYITAASTSSSNPIGYVFHKCKVTAAPGVDALYLGRPWRPNASTYFIECELPSSIHPAGWHNWGDAANETTARYGEYRCTGPGSDESKRVKWRKKLSAESAATLINPDSIFARTLRWNP</sequence>
<evidence type="ECO:0000256" key="3">
    <source>
        <dbReference type="ARBA" id="ARBA00023085"/>
    </source>
</evidence>
<comment type="similarity">
    <text evidence="1">Belongs to the pectinesterase family.</text>
</comment>
<dbReference type="GO" id="GO:0009279">
    <property type="term" value="C:cell outer membrane"/>
    <property type="evidence" value="ECO:0007669"/>
    <property type="project" value="TreeGrafter"/>
</dbReference>
<dbReference type="GO" id="GO:0030599">
    <property type="term" value="F:pectinesterase activity"/>
    <property type="evidence" value="ECO:0007669"/>
    <property type="project" value="UniProtKB-UniRule"/>
</dbReference>
<dbReference type="GO" id="GO:0045490">
    <property type="term" value="P:pectin catabolic process"/>
    <property type="evidence" value="ECO:0007669"/>
    <property type="project" value="UniProtKB-UniRule"/>
</dbReference>
<name>A0A4Z0V5I7_9BACT</name>
<protein>
    <recommendedName>
        <fullName evidence="5">Pectinesterase</fullName>
        <ecNumber evidence="5">3.1.1.11</ecNumber>
    </recommendedName>
</protein>
<gene>
    <name evidence="7" type="ORF">EZ315_07170</name>
</gene>
<comment type="caution">
    <text evidence="7">The sequence shown here is derived from an EMBL/GenBank/DDBJ whole genome shotgun (WGS) entry which is preliminary data.</text>
</comment>
<evidence type="ECO:0000313" key="7">
    <source>
        <dbReference type="EMBL" id="TGG40466.1"/>
    </source>
</evidence>
<dbReference type="InterPro" id="IPR012334">
    <property type="entry name" value="Pectin_lyas_fold"/>
</dbReference>
<dbReference type="PROSITE" id="PS00503">
    <property type="entry name" value="PECTINESTERASE_2"/>
    <property type="match status" value="1"/>
</dbReference>
<dbReference type="Pfam" id="PF01095">
    <property type="entry name" value="Pectinesterase"/>
    <property type="match status" value="1"/>
</dbReference>
<comment type="catalytic activity">
    <reaction evidence="5">
        <text>[(1-&gt;4)-alpha-D-galacturonosyl methyl ester](n) + n H2O = [(1-&gt;4)-alpha-D-galacturonosyl](n) + n methanol + n H(+)</text>
        <dbReference type="Rhea" id="RHEA:22380"/>
        <dbReference type="Rhea" id="RHEA-COMP:14570"/>
        <dbReference type="Rhea" id="RHEA-COMP:14573"/>
        <dbReference type="ChEBI" id="CHEBI:15377"/>
        <dbReference type="ChEBI" id="CHEBI:15378"/>
        <dbReference type="ChEBI" id="CHEBI:17790"/>
        <dbReference type="ChEBI" id="CHEBI:140522"/>
        <dbReference type="ChEBI" id="CHEBI:140523"/>
        <dbReference type="EC" id="3.1.1.11"/>
    </reaction>
</comment>
<dbReference type="PANTHER" id="PTHR31321:SF57">
    <property type="entry name" value="PECTINESTERASE 53-RELATED"/>
    <property type="match status" value="1"/>
</dbReference>
<keyword evidence="3 5" id="KW-0063">Aspartyl esterase</keyword>
<evidence type="ECO:0000259" key="6">
    <source>
        <dbReference type="Pfam" id="PF01095"/>
    </source>
</evidence>
<accession>A0A4Z0V5I7</accession>
<evidence type="ECO:0000256" key="4">
    <source>
        <dbReference type="PROSITE-ProRule" id="PRU10040"/>
    </source>
</evidence>
<dbReference type="Gene3D" id="2.160.20.10">
    <property type="entry name" value="Single-stranded right-handed beta-helix, Pectin lyase-like"/>
    <property type="match status" value="1"/>
</dbReference>
<proteinExistence type="inferred from homology"/>
<keyword evidence="2 5" id="KW-0378">Hydrolase</keyword>
<evidence type="ECO:0000256" key="5">
    <source>
        <dbReference type="RuleBase" id="RU000589"/>
    </source>
</evidence>
<evidence type="ECO:0000313" key="8">
    <source>
        <dbReference type="Proteomes" id="UP000297635"/>
    </source>
</evidence>
<dbReference type="EMBL" id="SJSA01000001">
    <property type="protein sequence ID" value="TGG40466.1"/>
    <property type="molecule type" value="Genomic_DNA"/>
</dbReference>
<dbReference type="InterPro" id="IPR000070">
    <property type="entry name" value="Pectinesterase_cat"/>
</dbReference>
<dbReference type="PANTHER" id="PTHR31321">
    <property type="entry name" value="ACYL-COA THIOESTER HYDROLASE YBHC-RELATED"/>
    <property type="match status" value="1"/>
</dbReference>
<dbReference type="RefSeq" id="WP_135471478.1">
    <property type="nucleotide sequence ID" value="NZ_CASJDB010000005.1"/>
</dbReference>
<dbReference type="GeneID" id="82149569"/>
<keyword evidence="5" id="KW-0732">Signal</keyword>
<comment type="pathway">
    <text evidence="5">Glycan metabolism; pectin degradation; 2-dehydro-3-deoxy-D-gluconate from pectin: step 1/5.</text>
</comment>
<dbReference type="GO" id="GO:0042545">
    <property type="term" value="P:cell wall modification"/>
    <property type="evidence" value="ECO:0007669"/>
    <property type="project" value="UniProtKB-UniRule"/>
</dbReference>
<dbReference type="Proteomes" id="UP000297635">
    <property type="component" value="Unassembled WGS sequence"/>
</dbReference>
<evidence type="ECO:0000256" key="1">
    <source>
        <dbReference type="ARBA" id="ARBA00008891"/>
    </source>
</evidence>
<dbReference type="SUPFAM" id="SSF51126">
    <property type="entry name" value="Pectin lyase-like"/>
    <property type="match status" value="1"/>
</dbReference>